<evidence type="ECO:0000313" key="2">
    <source>
        <dbReference type="Proteomes" id="UP000002695"/>
    </source>
</evidence>
<reference evidence="1 2" key="1">
    <citation type="journal article" date="2010" name="J. Bacteriol.">
        <title>Short-term signatures of evolutionary change in the Salmonella enterica serovar typhimurium 14028 genome.</title>
        <authorList>
            <person name="Jarvik T."/>
            <person name="Smillie C."/>
            <person name="Groisman E.A."/>
            <person name="Ochman H."/>
        </authorList>
    </citation>
    <scope>NUCLEOTIDE SEQUENCE [LARGE SCALE GENOMIC DNA]</scope>
    <source>
        <strain evidence="2">14028s / SGSC 2262</strain>
    </source>
</reference>
<proteinExistence type="predicted"/>
<dbReference type="Proteomes" id="UP000002695">
    <property type="component" value="Chromosome"/>
</dbReference>
<sequence length="55" mass="6371">MTFSCGLCCERWRPTRRARAVYAQEGMLNRLRVALFVVSHFFPVRPTELHAESAC</sequence>
<accession>A0A0F6B0V8</accession>
<protein>
    <submittedName>
        <fullName evidence="1">Uncharacterized protein</fullName>
    </submittedName>
</protein>
<evidence type="ECO:0000313" key="1">
    <source>
        <dbReference type="EMBL" id="ACY88136.1"/>
    </source>
</evidence>
<dbReference type="HOGENOM" id="CLU_3029800_0_0_6"/>
<dbReference type="KEGG" id="seo:STM14_1658"/>
<dbReference type="AlphaFoldDB" id="A0A0F6B0V8"/>
<gene>
    <name evidence="1" type="ordered locus">STM14_1658</name>
</gene>
<dbReference type="EMBL" id="CP001363">
    <property type="protein sequence ID" value="ACY88136.1"/>
    <property type="molecule type" value="Genomic_DNA"/>
</dbReference>
<name>A0A0F6B0V8_SALT1</name>
<organism evidence="1 2">
    <name type="scientific">Salmonella typhimurium (strain 14028s / SGSC 2262)</name>
    <dbReference type="NCBI Taxonomy" id="588858"/>
    <lineage>
        <taxon>Bacteria</taxon>
        <taxon>Pseudomonadati</taxon>
        <taxon>Pseudomonadota</taxon>
        <taxon>Gammaproteobacteria</taxon>
        <taxon>Enterobacterales</taxon>
        <taxon>Enterobacteriaceae</taxon>
        <taxon>Salmonella</taxon>
    </lineage>
</organism>
<keyword evidence="2" id="KW-1185">Reference proteome</keyword>